<reference evidence="2" key="1">
    <citation type="submission" date="2023-10" db="EMBL/GenBank/DDBJ databases">
        <authorList>
            <person name="Chen Y."/>
            <person name="Shah S."/>
            <person name="Dougan E. K."/>
            <person name="Thang M."/>
            <person name="Chan C."/>
        </authorList>
    </citation>
    <scope>NUCLEOTIDE SEQUENCE [LARGE SCALE GENOMIC DNA]</scope>
</reference>
<feature type="compositionally biased region" description="Basic and acidic residues" evidence="1">
    <location>
        <begin position="196"/>
        <end position="206"/>
    </location>
</feature>
<feature type="region of interest" description="Disordered" evidence="1">
    <location>
        <begin position="173"/>
        <end position="206"/>
    </location>
</feature>
<evidence type="ECO:0000256" key="1">
    <source>
        <dbReference type="SAM" id="MobiDB-lite"/>
    </source>
</evidence>
<organism evidence="2 3">
    <name type="scientific">Prorocentrum cordatum</name>
    <dbReference type="NCBI Taxonomy" id="2364126"/>
    <lineage>
        <taxon>Eukaryota</taxon>
        <taxon>Sar</taxon>
        <taxon>Alveolata</taxon>
        <taxon>Dinophyceae</taxon>
        <taxon>Prorocentrales</taxon>
        <taxon>Prorocentraceae</taxon>
        <taxon>Prorocentrum</taxon>
    </lineage>
</organism>
<feature type="non-terminal residue" evidence="2">
    <location>
        <position position="1"/>
    </location>
</feature>
<feature type="region of interest" description="Disordered" evidence="1">
    <location>
        <begin position="1"/>
        <end position="146"/>
    </location>
</feature>
<sequence>DRPRPREAAASRRPLATGRPADPPPWADVQRLPPHGCCCWEAARPPGAQAQDPEAASSRCRTASRRRVAAGPALAGTRATTAGGAGLSAAEVSTRARGHSAQARAPRRASRRSRSSGRSSRRPRGQATPTWTTTGAPGLPLMPRRPRTRWQPEQILGRPPDAWDTWPACAAPGTPGAAARGPRRGSGQSTGACGRRSHEPNGSEHLRAQKRVSFASLFRGNVSPPYAAHAAKAGVDFRASQNTTCCPYFARVRASLSATTFA</sequence>
<evidence type="ECO:0000313" key="2">
    <source>
        <dbReference type="EMBL" id="CAK0878809.1"/>
    </source>
</evidence>
<dbReference type="Proteomes" id="UP001189429">
    <property type="component" value="Unassembled WGS sequence"/>
</dbReference>
<proteinExistence type="predicted"/>
<dbReference type="EMBL" id="CAUYUJ010017885">
    <property type="protein sequence ID" value="CAK0878809.1"/>
    <property type="molecule type" value="Genomic_DNA"/>
</dbReference>
<accession>A0ABN9W1L0</accession>
<feature type="compositionally biased region" description="Low complexity" evidence="1">
    <location>
        <begin position="69"/>
        <end position="90"/>
    </location>
</feature>
<name>A0ABN9W1L0_9DINO</name>
<keyword evidence="3" id="KW-1185">Reference proteome</keyword>
<protein>
    <submittedName>
        <fullName evidence="2">Uncharacterized protein</fullName>
    </submittedName>
</protein>
<comment type="caution">
    <text evidence="2">The sequence shown here is derived from an EMBL/GenBank/DDBJ whole genome shotgun (WGS) entry which is preliminary data.</text>
</comment>
<feature type="compositionally biased region" description="Basic residues" evidence="1">
    <location>
        <begin position="105"/>
        <end position="124"/>
    </location>
</feature>
<feature type="non-terminal residue" evidence="2">
    <location>
        <position position="262"/>
    </location>
</feature>
<feature type="compositionally biased region" description="Low complexity" evidence="1">
    <location>
        <begin position="125"/>
        <end position="141"/>
    </location>
</feature>
<feature type="compositionally biased region" description="Basic and acidic residues" evidence="1">
    <location>
        <begin position="1"/>
        <end position="10"/>
    </location>
</feature>
<evidence type="ECO:0000313" key="3">
    <source>
        <dbReference type="Proteomes" id="UP001189429"/>
    </source>
</evidence>
<gene>
    <name evidence="2" type="ORF">PCOR1329_LOCUS62436</name>
</gene>